<evidence type="ECO:0000313" key="6">
    <source>
        <dbReference type="EMBL" id="HIU92563.1"/>
    </source>
</evidence>
<dbReference type="GO" id="GO:0016787">
    <property type="term" value="F:hydrolase activity"/>
    <property type="evidence" value="ECO:0007669"/>
    <property type="project" value="UniProtKB-KW"/>
</dbReference>
<gene>
    <name evidence="6" type="ORF">IAD26_05450</name>
</gene>
<dbReference type="SMART" id="SM00849">
    <property type="entry name" value="Lactamase_B"/>
    <property type="match status" value="1"/>
</dbReference>
<dbReference type="Proteomes" id="UP000886748">
    <property type="component" value="Unassembled WGS sequence"/>
</dbReference>
<dbReference type="Pfam" id="PF00753">
    <property type="entry name" value="Lactamase_B"/>
    <property type="match status" value="1"/>
</dbReference>
<dbReference type="InterPro" id="IPR036866">
    <property type="entry name" value="RibonucZ/Hydroxyglut_hydro"/>
</dbReference>
<keyword evidence="4" id="KW-0862">Zinc</keyword>
<feature type="domain" description="Metallo-beta-lactamase" evidence="5">
    <location>
        <begin position="20"/>
        <end position="216"/>
    </location>
</feature>
<name>A0A9D1MZV2_9CLOT</name>
<evidence type="ECO:0000256" key="4">
    <source>
        <dbReference type="ARBA" id="ARBA00022833"/>
    </source>
</evidence>
<dbReference type="EMBL" id="DVOD01000040">
    <property type="protein sequence ID" value="HIU92563.1"/>
    <property type="molecule type" value="Genomic_DNA"/>
</dbReference>
<sequence>MELLNFDNLQIYCSVYEYIDSNMYVIFEQENAIIIDPHYNAKLAQMLEEKQIENIEILLTHEHPDHISGLPWLKENFNTKIICTNACAAAISDEKATRPLLLTFVLEEKDSINNTNLLEKFQKSYKTFAIDADITFENEYSYKTAEHFFEFYRKPGHSKGSCCIMLDKQYIFTGDLLMKDNPTITRFPGGKTKDFKNITIPFLHTLNKEITVLPGHGDIFQLKEKMIEGHLNVAIR</sequence>
<reference evidence="6" key="2">
    <citation type="journal article" date="2021" name="PeerJ">
        <title>Extensive microbial diversity within the chicken gut microbiome revealed by metagenomics and culture.</title>
        <authorList>
            <person name="Gilroy R."/>
            <person name="Ravi A."/>
            <person name="Getino M."/>
            <person name="Pursley I."/>
            <person name="Horton D.L."/>
            <person name="Alikhan N.F."/>
            <person name="Baker D."/>
            <person name="Gharbi K."/>
            <person name="Hall N."/>
            <person name="Watson M."/>
            <person name="Adriaenssens E.M."/>
            <person name="Foster-Nyarko E."/>
            <person name="Jarju S."/>
            <person name="Secka A."/>
            <person name="Antonio M."/>
            <person name="Oren A."/>
            <person name="Chaudhuri R.R."/>
            <person name="La Ragione R."/>
            <person name="Hildebrand F."/>
            <person name="Pallen M.J."/>
        </authorList>
    </citation>
    <scope>NUCLEOTIDE SEQUENCE</scope>
    <source>
        <strain evidence="6">CHK154-7741</strain>
    </source>
</reference>
<comment type="cofactor">
    <cofactor evidence="1">
        <name>Zn(2+)</name>
        <dbReference type="ChEBI" id="CHEBI:29105"/>
    </cofactor>
</comment>
<proteinExistence type="predicted"/>
<evidence type="ECO:0000259" key="5">
    <source>
        <dbReference type="SMART" id="SM00849"/>
    </source>
</evidence>
<evidence type="ECO:0000256" key="1">
    <source>
        <dbReference type="ARBA" id="ARBA00001947"/>
    </source>
</evidence>
<evidence type="ECO:0000256" key="2">
    <source>
        <dbReference type="ARBA" id="ARBA00022723"/>
    </source>
</evidence>
<keyword evidence="2" id="KW-0479">Metal-binding</keyword>
<dbReference type="AlphaFoldDB" id="A0A9D1MZV2"/>
<protein>
    <submittedName>
        <fullName evidence="6">MBL fold metallo-hydrolase</fullName>
    </submittedName>
</protein>
<dbReference type="PANTHER" id="PTHR46233">
    <property type="entry name" value="HYDROXYACYLGLUTATHIONE HYDROLASE GLOC"/>
    <property type="match status" value="1"/>
</dbReference>
<dbReference type="InterPro" id="IPR051453">
    <property type="entry name" value="MBL_Glyoxalase_II"/>
</dbReference>
<dbReference type="InterPro" id="IPR001279">
    <property type="entry name" value="Metallo-B-lactamas"/>
</dbReference>
<dbReference type="Gene3D" id="3.60.15.10">
    <property type="entry name" value="Ribonuclease Z/Hydroxyacylglutathione hydrolase-like"/>
    <property type="match status" value="1"/>
</dbReference>
<accession>A0A9D1MZV2</accession>
<reference evidence="6" key="1">
    <citation type="submission" date="2020-10" db="EMBL/GenBank/DDBJ databases">
        <authorList>
            <person name="Gilroy R."/>
        </authorList>
    </citation>
    <scope>NUCLEOTIDE SEQUENCE</scope>
    <source>
        <strain evidence="6">CHK154-7741</strain>
    </source>
</reference>
<dbReference type="GO" id="GO:0046872">
    <property type="term" value="F:metal ion binding"/>
    <property type="evidence" value="ECO:0007669"/>
    <property type="project" value="UniProtKB-KW"/>
</dbReference>
<dbReference type="CDD" id="cd06262">
    <property type="entry name" value="metallo-hydrolase-like_MBL-fold"/>
    <property type="match status" value="1"/>
</dbReference>
<keyword evidence="3" id="KW-0378">Hydrolase</keyword>
<organism evidence="6 7">
    <name type="scientific">Candidatus Limenecus avicola</name>
    <dbReference type="NCBI Taxonomy" id="2840847"/>
    <lineage>
        <taxon>Bacteria</taxon>
        <taxon>Bacillati</taxon>
        <taxon>Bacillota</taxon>
        <taxon>Clostridia</taxon>
        <taxon>Eubacteriales</taxon>
        <taxon>Clostridiaceae</taxon>
        <taxon>Clostridiaceae incertae sedis</taxon>
        <taxon>Candidatus Limenecus</taxon>
    </lineage>
</organism>
<dbReference type="SUPFAM" id="SSF56281">
    <property type="entry name" value="Metallo-hydrolase/oxidoreductase"/>
    <property type="match status" value="1"/>
</dbReference>
<dbReference type="PANTHER" id="PTHR46233:SF3">
    <property type="entry name" value="HYDROXYACYLGLUTATHIONE HYDROLASE GLOC"/>
    <property type="match status" value="1"/>
</dbReference>
<evidence type="ECO:0000313" key="7">
    <source>
        <dbReference type="Proteomes" id="UP000886748"/>
    </source>
</evidence>
<evidence type="ECO:0000256" key="3">
    <source>
        <dbReference type="ARBA" id="ARBA00022801"/>
    </source>
</evidence>
<comment type="caution">
    <text evidence="6">The sequence shown here is derived from an EMBL/GenBank/DDBJ whole genome shotgun (WGS) entry which is preliminary data.</text>
</comment>